<dbReference type="Proteomes" id="UP000613208">
    <property type="component" value="Unassembled WGS sequence"/>
</dbReference>
<dbReference type="Pfam" id="PF11211">
    <property type="entry name" value="DUF2997"/>
    <property type="match status" value="1"/>
</dbReference>
<proteinExistence type="predicted"/>
<evidence type="ECO:0000313" key="1">
    <source>
        <dbReference type="EMBL" id="GFO86285.1"/>
    </source>
</evidence>
<dbReference type="EMBL" id="BLYI01000062">
    <property type="protein sequence ID" value="GFO86285.1"/>
    <property type="molecule type" value="Genomic_DNA"/>
</dbReference>
<dbReference type="AlphaFoldDB" id="A0A916QBM9"/>
<organism evidence="1 2">
    <name type="scientific">Anaerostipes butyraticus</name>
    <dbReference type="NCBI Taxonomy" id="645466"/>
    <lineage>
        <taxon>Bacteria</taxon>
        <taxon>Bacillati</taxon>
        <taxon>Bacillota</taxon>
        <taxon>Clostridia</taxon>
        <taxon>Lachnospirales</taxon>
        <taxon>Lachnospiraceae</taxon>
        <taxon>Anaerostipes</taxon>
    </lineage>
</organism>
<name>A0A916QBM9_9FIRM</name>
<dbReference type="RefSeq" id="WP_201311945.1">
    <property type="nucleotide sequence ID" value="NZ_BLYI01000062.1"/>
</dbReference>
<dbReference type="InterPro" id="IPR021375">
    <property type="entry name" value="DUF2997"/>
</dbReference>
<accession>A0A916QBM9</accession>
<gene>
    <name evidence="1" type="ORF">ANBU17_26320</name>
</gene>
<comment type="caution">
    <text evidence="1">The sequence shown here is derived from an EMBL/GenBank/DDBJ whole genome shotgun (WGS) entry which is preliminary data.</text>
</comment>
<sequence>MKQIEICIHPDGKIDAETFGIKGKGCLKYVELLEKMLHAQTVDSDYTSEYYETEEELTQIQETEMKIKR</sequence>
<evidence type="ECO:0008006" key="3">
    <source>
        <dbReference type="Google" id="ProtNLM"/>
    </source>
</evidence>
<reference evidence="1" key="1">
    <citation type="submission" date="2020-06" db="EMBL/GenBank/DDBJ databases">
        <title>Characterization of fructooligosaccharide metabolism and fructooligosaccharide-degrading enzymes in human commensal butyrate producers.</title>
        <authorList>
            <person name="Tanno H."/>
            <person name="Fujii T."/>
            <person name="Hirano K."/>
            <person name="Maeno S."/>
            <person name="Tonozuka T."/>
            <person name="Sakamoto M."/>
            <person name="Ohkuma M."/>
            <person name="Tochio T."/>
            <person name="Endo A."/>
        </authorList>
    </citation>
    <scope>NUCLEOTIDE SEQUENCE</scope>
    <source>
        <strain evidence="1">JCM 17466</strain>
    </source>
</reference>
<keyword evidence="2" id="KW-1185">Reference proteome</keyword>
<evidence type="ECO:0000313" key="2">
    <source>
        <dbReference type="Proteomes" id="UP000613208"/>
    </source>
</evidence>
<protein>
    <recommendedName>
        <fullName evidence="3">DUF2997 domain-containing protein</fullName>
    </recommendedName>
</protein>